<evidence type="ECO:0000256" key="1">
    <source>
        <dbReference type="SAM" id="SignalP"/>
    </source>
</evidence>
<feature type="domain" description="SPOR" evidence="2">
    <location>
        <begin position="321"/>
        <end position="398"/>
    </location>
</feature>
<keyword evidence="1" id="KW-0732">Signal</keyword>
<dbReference type="PROSITE" id="PS51724">
    <property type="entry name" value="SPOR"/>
    <property type="match status" value="1"/>
</dbReference>
<sequence length="398" mass="41529">MFKVFAVAALVALATVSAASAQSMAGPAENPPSSFKGSQYVDSRGCVFLRAGIGGRVSWVPRISRDRKALCGPSPASAAREVAAAVAAPVVAAPVPRQAPREAVGAPMRTIASQLPRATAPVSRVQAPQRAATRVDIPLPNAVQRRKGCPASSPYGAPVTLADGRRSLMCSSNPNFNVQAALNALQAQRNVPLARSATQAYAPQIASGNDGYTPRRPAFGVRGGVPQGVNAPRVTAPTYAPTAANDGYTLRRPSAAAAPVVPKGYIKAWKDDRLNPNRGIGTRWGEAQQDQVWTRDVPAQLTADQPVKRRVYATSASNAPQRARGGYYVQVGTFGEAGNAARSVGRLQGMGLPVTKSRITNKGRAMQIVMAGPFGDAGSAQAALSQARRSGFGDAFIR</sequence>
<dbReference type="EMBL" id="FOCO01000009">
    <property type="protein sequence ID" value="SEN20825.1"/>
    <property type="molecule type" value="Genomic_DNA"/>
</dbReference>
<dbReference type="AlphaFoldDB" id="A0A1H8EMW4"/>
<feature type="signal peptide" evidence="1">
    <location>
        <begin position="1"/>
        <end position="21"/>
    </location>
</feature>
<proteinExistence type="predicted"/>
<dbReference type="InterPro" id="IPR036680">
    <property type="entry name" value="SPOR-like_sf"/>
</dbReference>
<dbReference type="SUPFAM" id="SSF110997">
    <property type="entry name" value="Sporulation related repeat"/>
    <property type="match status" value="1"/>
</dbReference>
<organism evidence="3 4">
    <name type="scientific">Pseudorhodobacter antarcticus</name>
    <dbReference type="NCBI Taxonomy" id="1077947"/>
    <lineage>
        <taxon>Bacteria</taxon>
        <taxon>Pseudomonadati</taxon>
        <taxon>Pseudomonadota</taxon>
        <taxon>Alphaproteobacteria</taxon>
        <taxon>Rhodobacterales</taxon>
        <taxon>Paracoccaceae</taxon>
        <taxon>Pseudorhodobacter</taxon>
    </lineage>
</organism>
<name>A0A1H8EMW4_9RHOB</name>
<protein>
    <submittedName>
        <fullName evidence="3">Sporulation related domain-containing protein</fullName>
    </submittedName>
</protein>
<reference evidence="3 4" key="1">
    <citation type="submission" date="2016-10" db="EMBL/GenBank/DDBJ databases">
        <authorList>
            <person name="de Groot N.N."/>
        </authorList>
    </citation>
    <scope>NUCLEOTIDE SEQUENCE [LARGE SCALE GENOMIC DNA]</scope>
    <source>
        <strain evidence="3 4">CGMCC 1.10836</strain>
    </source>
</reference>
<accession>A0A1H8EMW4</accession>
<gene>
    <name evidence="3" type="ORF">SAMN05216227_100945</name>
</gene>
<dbReference type="RefSeq" id="WP_050521132.1">
    <property type="nucleotide sequence ID" value="NZ_FOCO01000009.1"/>
</dbReference>
<evidence type="ECO:0000259" key="2">
    <source>
        <dbReference type="PROSITE" id="PS51724"/>
    </source>
</evidence>
<dbReference type="InterPro" id="IPR007730">
    <property type="entry name" value="SPOR-like_dom"/>
</dbReference>
<dbReference type="Proteomes" id="UP000183002">
    <property type="component" value="Unassembled WGS sequence"/>
</dbReference>
<evidence type="ECO:0000313" key="3">
    <source>
        <dbReference type="EMBL" id="SEN20825.1"/>
    </source>
</evidence>
<dbReference type="Pfam" id="PF05036">
    <property type="entry name" value="SPOR"/>
    <property type="match status" value="1"/>
</dbReference>
<dbReference type="GO" id="GO:0042834">
    <property type="term" value="F:peptidoglycan binding"/>
    <property type="evidence" value="ECO:0007669"/>
    <property type="project" value="InterPro"/>
</dbReference>
<dbReference type="Gene3D" id="3.30.70.1070">
    <property type="entry name" value="Sporulation related repeat"/>
    <property type="match status" value="1"/>
</dbReference>
<feature type="chain" id="PRO_5010227575" evidence="1">
    <location>
        <begin position="22"/>
        <end position="398"/>
    </location>
</feature>
<dbReference type="STRING" id="1077947.SAMN05216227_100945"/>
<evidence type="ECO:0000313" key="4">
    <source>
        <dbReference type="Proteomes" id="UP000183002"/>
    </source>
</evidence>
<dbReference type="OrthoDB" id="7843142at2"/>
<keyword evidence="4" id="KW-1185">Reference proteome</keyword>